<feature type="domain" description="ACT" evidence="8">
    <location>
        <begin position="683"/>
        <end position="759"/>
    </location>
</feature>
<evidence type="ECO:0000256" key="6">
    <source>
        <dbReference type="ARBA" id="ARBA00023268"/>
    </source>
</evidence>
<dbReference type="HAMAP" id="MF_00277">
    <property type="entry name" value="PII_uridylyl_transf"/>
    <property type="match status" value="1"/>
</dbReference>
<keyword evidence="11" id="KW-1185">Reference proteome</keyword>
<evidence type="ECO:0000313" key="10">
    <source>
        <dbReference type="EMBL" id="MBB3326049.1"/>
    </source>
</evidence>
<keyword evidence="1 7" id="KW-0808">Transferase</keyword>
<comment type="domain">
    <text evidence="7">Has four distinct domains: an N-terminal nucleotidyltransferase (NT) domain responsible for UTase activity, a central HD domain that encodes UR activity, and two C-terminal ACT domains that seem to have a role in glutamine sensing.</text>
</comment>
<dbReference type="Pfam" id="PF08335">
    <property type="entry name" value="GlnD_UR_UTase"/>
    <property type="match status" value="1"/>
</dbReference>
<gene>
    <name evidence="7" type="primary">glnD</name>
    <name evidence="10" type="ORF">FHX39_000993</name>
</gene>
<name>A0A7W5JTH4_9ACTN</name>
<dbReference type="GO" id="GO:0006808">
    <property type="term" value="P:regulation of nitrogen utilization"/>
    <property type="evidence" value="ECO:0007669"/>
    <property type="project" value="UniProtKB-UniRule"/>
</dbReference>
<dbReference type="EC" id="3.1.4.-" evidence="7"/>
<evidence type="ECO:0000256" key="5">
    <source>
        <dbReference type="ARBA" id="ARBA00022842"/>
    </source>
</evidence>
<dbReference type="InterPro" id="IPR013546">
    <property type="entry name" value="PII_UdlTrfase/GS_AdlTrfase"/>
</dbReference>
<dbReference type="PROSITE" id="PS51671">
    <property type="entry name" value="ACT"/>
    <property type="match status" value="2"/>
</dbReference>
<dbReference type="Proteomes" id="UP000565572">
    <property type="component" value="Unassembled WGS sequence"/>
</dbReference>
<dbReference type="SUPFAM" id="SSF109604">
    <property type="entry name" value="HD-domain/PDEase-like"/>
    <property type="match status" value="1"/>
</dbReference>
<evidence type="ECO:0000256" key="3">
    <source>
        <dbReference type="ARBA" id="ARBA00022737"/>
    </source>
</evidence>
<evidence type="ECO:0000313" key="11">
    <source>
        <dbReference type="Proteomes" id="UP000565572"/>
    </source>
</evidence>
<dbReference type="InterPro" id="IPR043519">
    <property type="entry name" value="NT_sf"/>
</dbReference>
<comment type="function">
    <text evidence="7">Modifies, by uridylylation and deuridylylation, the PII regulatory proteins (GlnB and homologs), in response to the nitrogen status of the cell that GlnD senses through the glutamine level. Under low glutamine levels, catalyzes the conversion of the PII proteins and UTP to PII-UMP and PPi, while under higher glutamine levels, GlnD hydrolyzes PII-UMP to PII and UMP (deuridylylation). Thus, controls uridylylation state and activity of the PII proteins, and plays an important role in the regulation of nitrogen metabolism.</text>
</comment>
<evidence type="ECO:0000256" key="2">
    <source>
        <dbReference type="ARBA" id="ARBA00022695"/>
    </source>
</evidence>
<keyword evidence="4 7" id="KW-0378">Hydrolase</keyword>
<organism evidence="10 11">
    <name type="scientific">Microlunatus antarcticus</name>
    <dbReference type="NCBI Taxonomy" id="53388"/>
    <lineage>
        <taxon>Bacteria</taxon>
        <taxon>Bacillati</taxon>
        <taxon>Actinomycetota</taxon>
        <taxon>Actinomycetes</taxon>
        <taxon>Propionibacteriales</taxon>
        <taxon>Propionibacteriaceae</taxon>
        <taxon>Microlunatus</taxon>
    </lineage>
</organism>
<dbReference type="InterPro" id="IPR045865">
    <property type="entry name" value="ACT-like_dom_sf"/>
</dbReference>
<evidence type="ECO:0000256" key="1">
    <source>
        <dbReference type="ARBA" id="ARBA00022679"/>
    </source>
</evidence>
<feature type="region of interest" description="Uridylyltransferase" evidence="7">
    <location>
        <begin position="1"/>
        <end position="272"/>
    </location>
</feature>
<proteinExistence type="inferred from homology"/>
<dbReference type="SMART" id="SM00471">
    <property type="entry name" value="HDc"/>
    <property type="match status" value="1"/>
</dbReference>
<reference evidence="10 11" key="1">
    <citation type="submission" date="2020-08" db="EMBL/GenBank/DDBJ databases">
        <title>Sequencing the genomes of 1000 actinobacteria strains.</title>
        <authorList>
            <person name="Klenk H.-P."/>
        </authorList>
    </citation>
    <scope>NUCLEOTIDE SEQUENCE [LARGE SCALE GENOMIC DNA]</scope>
    <source>
        <strain evidence="10 11">DSM 11053</strain>
    </source>
</reference>
<dbReference type="AlphaFoldDB" id="A0A7W5JTH4"/>
<accession>A0A7W5JTH4</accession>
<comment type="catalytic activity">
    <reaction evidence="7">
        <text>[protein-PII]-uridylyl-L-tyrosine + H2O = [protein-PII]-L-tyrosine + UMP + H(+)</text>
        <dbReference type="Rhea" id="RHEA:48600"/>
        <dbReference type="Rhea" id="RHEA-COMP:12147"/>
        <dbReference type="Rhea" id="RHEA-COMP:12148"/>
        <dbReference type="ChEBI" id="CHEBI:15377"/>
        <dbReference type="ChEBI" id="CHEBI:15378"/>
        <dbReference type="ChEBI" id="CHEBI:46858"/>
        <dbReference type="ChEBI" id="CHEBI:57865"/>
        <dbReference type="ChEBI" id="CHEBI:90602"/>
    </reaction>
</comment>
<keyword evidence="3" id="KW-0677">Repeat</keyword>
<feature type="domain" description="HD" evidence="9">
    <location>
        <begin position="392"/>
        <end position="498"/>
    </location>
</feature>
<dbReference type="InterPro" id="IPR002912">
    <property type="entry name" value="ACT_dom"/>
</dbReference>
<dbReference type="NCBIfam" id="NF002895">
    <property type="entry name" value="PRK03381.1"/>
    <property type="match status" value="1"/>
</dbReference>
<dbReference type="InterPro" id="IPR010043">
    <property type="entry name" value="UTase/UR"/>
</dbReference>
<comment type="cofactor">
    <cofactor evidence="7">
        <name>Mg(2+)</name>
        <dbReference type="ChEBI" id="CHEBI:18420"/>
    </cofactor>
</comment>
<evidence type="ECO:0000259" key="9">
    <source>
        <dbReference type="PROSITE" id="PS51831"/>
    </source>
</evidence>
<dbReference type="CDD" id="cd04899">
    <property type="entry name" value="ACT_ACR-UUR-like_2"/>
    <property type="match status" value="1"/>
</dbReference>
<evidence type="ECO:0000256" key="7">
    <source>
        <dbReference type="HAMAP-Rule" id="MF_00277"/>
    </source>
</evidence>
<dbReference type="EC" id="2.7.7.59" evidence="7"/>
<dbReference type="SUPFAM" id="SSF55021">
    <property type="entry name" value="ACT-like"/>
    <property type="match status" value="2"/>
</dbReference>
<comment type="similarity">
    <text evidence="7">Belongs to the GlnD family.</text>
</comment>
<dbReference type="Pfam" id="PF01966">
    <property type="entry name" value="HD"/>
    <property type="match status" value="1"/>
</dbReference>
<comment type="caution">
    <text evidence="7">Lacks conserved residue(s) required for the propagation of feature annotation.</text>
</comment>
<dbReference type="SUPFAM" id="SSF81301">
    <property type="entry name" value="Nucleotidyltransferase"/>
    <property type="match status" value="1"/>
</dbReference>
<dbReference type="PANTHER" id="PTHR47320">
    <property type="entry name" value="BIFUNCTIONAL URIDYLYLTRANSFERASE/URIDYLYL-REMOVING ENZYME"/>
    <property type="match status" value="1"/>
</dbReference>
<comment type="caution">
    <text evidence="10">The sequence shown here is derived from an EMBL/GenBank/DDBJ whole genome shotgun (WGS) entry which is preliminary data.</text>
</comment>
<dbReference type="Gene3D" id="1.10.3090.10">
    <property type="entry name" value="cca-adding enzyme, domain 2"/>
    <property type="match status" value="1"/>
</dbReference>
<sequence>MTACVEEALVDLWDSVDAPPAGVALACVGSLARRELGPRSDLDLVLLHDGRRPGGVDGLSERLWYPLWDARVKMDHSVRTPTECTAVAVKEVSAGVGLLDLRVVAGDAALVSSTRTALLTAWRTNARRRLPELLDSLDERLAKSGDAAYLLEPDLKEARGGLRDMTMLRALAATWLTDRPHATVEVPYERLLDVRDALHLTAGRAVDRLLAAEVDEVATLMGFTDPDDLRREVSLGARRIAHAVDLTVRAARQSVPQRRVLSFGRRERRPEYRTAAHGLIVSGSQGAAEVGLARVETADDPLAGLWVGALAASEGLTISPVTAENLGARVSPLPDPWPEAGRDAFVTMLASGPNLLPVWEALDLAGCIACWLPEWTPVRARPQHNPLHRHTVDRHSVQTVVEAHRFLTRVERPDLLLLAALLHDIGKLPGAGAQHPAVGAPIARAAVDRIGLSSEDADLVALLVREHLTLAELATRRDHADPKTQDALVAAVDGRSEVLTLLRFLTEADARAAGPAAWSPWRASLISSLADQVEGMLVDGGPDDHAVDLSRLVDVGLARSVALDGRPRVRVEPRPGGAELLIAAPDRLGLFSDTAGLLASAGVPVRAAVLHTVDGVAVNTWRVDLERLADVPDAAFLTQQLERLAAGDRGALEPVRRRESRARPEPAQVHVEAVRGASESASVLEVRTGDRSGLLWALGAALSGVGLSIRSAHVATLAGQAIDTFYVTEPDGRHPDPERDREALAALVAAARAEDVPAV</sequence>
<dbReference type="InterPro" id="IPR006674">
    <property type="entry name" value="HD_domain"/>
</dbReference>
<keyword evidence="5 7" id="KW-0460">Magnesium</keyword>
<dbReference type="PANTHER" id="PTHR47320:SF1">
    <property type="entry name" value="BIFUNCTIONAL URIDYLYLTRANSFERASE_URIDYLYL-REMOVING ENZYME"/>
    <property type="match status" value="1"/>
</dbReference>
<feature type="domain" description="ACT" evidence="8">
    <location>
        <begin position="579"/>
        <end position="660"/>
    </location>
</feature>
<dbReference type="GO" id="GO:0008081">
    <property type="term" value="F:phosphoric diester hydrolase activity"/>
    <property type="evidence" value="ECO:0007669"/>
    <property type="project" value="UniProtKB-UniRule"/>
</dbReference>
<evidence type="ECO:0000259" key="8">
    <source>
        <dbReference type="PROSITE" id="PS51671"/>
    </source>
</evidence>
<evidence type="ECO:0000256" key="4">
    <source>
        <dbReference type="ARBA" id="ARBA00022801"/>
    </source>
</evidence>
<dbReference type="PROSITE" id="PS51831">
    <property type="entry name" value="HD"/>
    <property type="match status" value="1"/>
</dbReference>
<dbReference type="CDD" id="cd05401">
    <property type="entry name" value="NT_GlnE_GlnD_like"/>
    <property type="match status" value="1"/>
</dbReference>
<dbReference type="GO" id="GO:0008773">
    <property type="term" value="F:[protein-PII] uridylyltransferase activity"/>
    <property type="evidence" value="ECO:0007669"/>
    <property type="project" value="UniProtKB-UniRule"/>
</dbReference>
<keyword evidence="2 7" id="KW-0548">Nucleotidyltransferase</keyword>
<dbReference type="EMBL" id="JACHZG010000001">
    <property type="protein sequence ID" value="MBB3326049.1"/>
    <property type="molecule type" value="Genomic_DNA"/>
</dbReference>
<keyword evidence="6 7" id="KW-0511">Multifunctional enzyme</keyword>
<comment type="activity regulation">
    <text evidence="7">Uridylyltransferase (UTase) activity is inhibited by glutamine, while glutamine activates uridylyl-removing (UR) activity.</text>
</comment>
<protein>
    <recommendedName>
        <fullName evidence="7">Bifunctional uridylyltransferase/uridylyl-removing enzyme</fullName>
        <shortName evidence="7">UTase/UR</shortName>
    </recommendedName>
    <alternativeName>
        <fullName evidence="7">Bifunctional [protein-PII] modification enzyme</fullName>
    </alternativeName>
    <alternativeName>
        <fullName evidence="7">Bifunctional nitrogen sensor protein</fullName>
    </alternativeName>
    <domain>
        <recommendedName>
            <fullName evidence="7">[Protein-PII] uridylyltransferase</fullName>
            <shortName evidence="7">PII uridylyltransferase</shortName>
            <shortName evidence="7">UTase</shortName>
            <ecNumber evidence="7">2.7.7.59</ecNumber>
        </recommendedName>
    </domain>
    <domain>
        <recommendedName>
            <fullName evidence="7">[Protein-PII]-UMP uridylyl-removing enzyme</fullName>
            <shortName evidence="7">UR</shortName>
            <ecNumber evidence="7">3.1.4.-</ecNumber>
        </recommendedName>
    </domain>
</protein>
<comment type="catalytic activity">
    <reaction evidence="7">
        <text>[protein-PII]-L-tyrosine + UTP = [protein-PII]-uridylyl-L-tyrosine + diphosphate</text>
        <dbReference type="Rhea" id="RHEA:13673"/>
        <dbReference type="Rhea" id="RHEA-COMP:12147"/>
        <dbReference type="Rhea" id="RHEA-COMP:12148"/>
        <dbReference type="ChEBI" id="CHEBI:33019"/>
        <dbReference type="ChEBI" id="CHEBI:46398"/>
        <dbReference type="ChEBI" id="CHEBI:46858"/>
        <dbReference type="ChEBI" id="CHEBI:90602"/>
        <dbReference type="EC" id="2.7.7.59"/>
    </reaction>
</comment>
<dbReference type="InterPro" id="IPR003607">
    <property type="entry name" value="HD/PDEase_dom"/>
</dbReference>